<keyword evidence="4" id="KW-0333">Golgi apparatus</keyword>
<feature type="domain" description="VHS" evidence="7">
    <location>
        <begin position="19"/>
        <end position="155"/>
    </location>
</feature>
<dbReference type="SUPFAM" id="SSF89009">
    <property type="entry name" value="GAT-like domain"/>
    <property type="match status" value="1"/>
</dbReference>
<evidence type="ECO:0000313" key="10">
    <source>
        <dbReference type="Proteomes" id="UP000193719"/>
    </source>
</evidence>
<dbReference type="PROSITE" id="PS50909">
    <property type="entry name" value="GAT"/>
    <property type="match status" value="1"/>
</dbReference>
<dbReference type="InterPro" id="IPR004152">
    <property type="entry name" value="GAT_dom"/>
</dbReference>
<evidence type="ECO:0000313" key="9">
    <source>
        <dbReference type="EMBL" id="ORX45617.1"/>
    </source>
</evidence>
<dbReference type="InterPro" id="IPR008942">
    <property type="entry name" value="ENTH_VHS"/>
</dbReference>
<comment type="caution">
    <text evidence="9">The sequence shown here is derived from an EMBL/GenBank/DDBJ whole genome shotgun (WGS) entry which is preliminary data.</text>
</comment>
<dbReference type="PANTHER" id="PTHR47180:SF1">
    <property type="entry name" value="ADP-RIBOSYLATION FACTOR-BINDING PROTEIN GGA1-RELATED"/>
    <property type="match status" value="1"/>
</dbReference>
<proteinExistence type="predicted"/>
<reference evidence="9 10" key="2">
    <citation type="submission" date="2016-08" db="EMBL/GenBank/DDBJ databases">
        <title>Pervasive Adenine N6-methylation of Active Genes in Fungi.</title>
        <authorList>
            <consortium name="DOE Joint Genome Institute"/>
            <person name="Mondo S.J."/>
            <person name="Dannebaum R.O."/>
            <person name="Kuo R.C."/>
            <person name="Labutti K."/>
            <person name="Haridas S."/>
            <person name="Kuo A."/>
            <person name="Salamov A."/>
            <person name="Ahrendt S.R."/>
            <person name="Lipzen A."/>
            <person name="Sullivan W."/>
            <person name="Andreopoulos W.B."/>
            <person name="Clum A."/>
            <person name="Lindquist E."/>
            <person name="Daum C."/>
            <person name="Ramamoorthy G.K."/>
            <person name="Gryganskyi A."/>
            <person name="Culley D."/>
            <person name="Magnuson J.K."/>
            <person name="James T.Y."/>
            <person name="O'Malley M.A."/>
            <person name="Stajich J.E."/>
            <person name="Spatafora J.W."/>
            <person name="Visel A."/>
            <person name="Grigoriev I.V."/>
        </authorList>
    </citation>
    <scope>NUCLEOTIDE SEQUENCE [LARGE SCALE GENOMIC DNA]</scope>
    <source>
        <strain evidence="10">finn</strain>
    </source>
</reference>
<protein>
    <submittedName>
        <fullName evidence="9">VHS-domain-containing protein</fullName>
    </submittedName>
</protein>
<dbReference type="InterPro" id="IPR002014">
    <property type="entry name" value="VHS_dom"/>
</dbReference>
<dbReference type="STRING" id="1754191.A0A1Y1V258"/>
<dbReference type="EMBL" id="MCFH01000039">
    <property type="protein sequence ID" value="ORX45617.1"/>
    <property type="molecule type" value="Genomic_DNA"/>
</dbReference>
<reference evidence="9 10" key="1">
    <citation type="submission" date="2016-08" db="EMBL/GenBank/DDBJ databases">
        <title>Genomes of anaerobic fungi encode conserved fungal cellulosomes for biomass hydrolysis.</title>
        <authorList>
            <consortium name="DOE Joint Genome Institute"/>
            <person name="Haitjema C.H."/>
            <person name="Gilmore S.P."/>
            <person name="Henske J.K."/>
            <person name="Solomon K.V."/>
            <person name="De Groot R."/>
            <person name="Kuo A."/>
            <person name="Mondo S.J."/>
            <person name="Salamov A.A."/>
            <person name="Labutti K."/>
            <person name="Zhao Z."/>
            <person name="Chiniquy J."/>
            <person name="Barry K."/>
            <person name="Brewer H.M."/>
            <person name="Purvine S.O."/>
            <person name="Wright A.T."/>
            <person name="Boxma B."/>
            <person name="Van Alen T."/>
            <person name="Hackstein J.H."/>
            <person name="Baker S.E."/>
            <person name="Grigoriev I.V."/>
            <person name="O'Malley M.A."/>
        </authorList>
    </citation>
    <scope>NUCLEOTIDE SEQUENCE [LARGE SCALE GENOMIC DNA]</scope>
    <source>
        <strain evidence="10">finn</strain>
    </source>
</reference>
<comment type="function">
    <text evidence="5">May play a role in the regulation of membrane traffic through the trans-Golgi network.</text>
</comment>
<dbReference type="Gene3D" id="1.25.40.90">
    <property type="match status" value="1"/>
</dbReference>
<comment type="subcellular location">
    <subcellularLocation>
        <location evidence="1">Golgi apparatus</location>
        <location evidence="1">trans-Golgi network</location>
    </subcellularLocation>
</comment>
<dbReference type="InterPro" id="IPR038425">
    <property type="entry name" value="GAT_sf"/>
</dbReference>
<dbReference type="GO" id="GO:0005829">
    <property type="term" value="C:cytosol"/>
    <property type="evidence" value="ECO:0007669"/>
    <property type="project" value="GOC"/>
</dbReference>
<dbReference type="Gene3D" id="1.20.58.160">
    <property type="match status" value="1"/>
</dbReference>
<gene>
    <name evidence="9" type="ORF">BCR36DRAFT_110179</name>
</gene>
<dbReference type="Proteomes" id="UP000193719">
    <property type="component" value="Unassembled WGS sequence"/>
</dbReference>
<dbReference type="CDD" id="cd16998">
    <property type="entry name" value="VHS_GGA_fungi"/>
    <property type="match status" value="1"/>
</dbReference>
<dbReference type="GO" id="GO:0043328">
    <property type="term" value="P:protein transport to vacuole involved in ubiquitin-dependent protein catabolic process via the multivesicular body sorting pathway"/>
    <property type="evidence" value="ECO:0007669"/>
    <property type="project" value="TreeGrafter"/>
</dbReference>
<dbReference type="GO" id="GO:0005802">
    <property type="term" value="C:trans-Golgi network"/>
    <property type="evidence" value="ECO:0007669"/>
    <property type="project" value="TreeGrafter"/>
</dbReference>
<feature type="compositionally biased region" description="Low complexity" evidence="6">
    <location>
        <begin position="358"/>
        <end position="371"/>
    </location>
</feature>
<dbReference type="InterPro" id="IPR052653">
    <property type="entry name" value="ARF-binding"/>
</dbReference>
<dbReference type="GO" id="GO:0043130">
    <property type="term" value="F:ubiquitin binding"/>
    <property type="evidence" value="ECO:0007669"/>
    <property type="project" value="InterPro"/>
</dbReference>
<dbReference type="PANTHER" id="PTHR47180">
    <property type="entry name" value="ADP-RIBOSYLATION FACTOR-BINDING PROTEIN GGA1-RELATED"/>
    <property type="match status" value="1"/>
</dbReference>
<dbReference type="GO" id="GO:0006895">
    <property type="term" value="P:Golgi to endosome transport"/>
    <property type="evidence" value="ECO:0007669"/>
    <property type="project" value="TreeGrafter"/>
</dbReference>
<dbReference type="SMART" id="SM00288">
    <property type="entry name" value="VHS"/>
    <property type="match status" value="1"/>
</dbReference>
<evidence type="ECO:0000256" key="4">
    <source>
        <dbReference type="ARBA" id="ARBA00023034"/>
    </source>
</evidence>
<dbReference type="GO" id="GO:0006896">
    <property type="term" value="P:Golgi to vacuole transport"/>
    <property type="evidence" value="ECO:0007669"/>
    <property type="project" value="UniProtKB-ARBA"/>
</dbReference>
<keyword evidence="2" id="KW-0813">Transport</keyword>
<dbReference type="FunFam" id="1.25.40.90:FF:000008">
    <property type="entry name" value="VHS domain protein"/>
    <property type="match status" value="1"/>
</dbReference>
<dbReference type="GO" id="GO:0035091">
    <property type="term" value="F:phosphatidylinositol binding"/>
    <property type="evidence" value="ECO:0007669"/>
    <property type="project" value="InterPro"/>
</dbReference>
<evidence type="ECO:0000259" key="8">
    <source>
        <dbReference type="PROSITE" id="PS50909"/>
    </source>
</evidence>
<dbReference type="AlphaFoldDB" id="A0A1Y1V258"/>
<evidence type="ECO:0000256" key="2">
    <source>
        <dbReference type="ARBA" id="ARBA00022448"/>
    </source>
</evidence>
<accession>A0A1Y1V258</accession>
<evidence type="ECO:0000256" key="5">
    <source>
        <dbReference type="ARBA" id="ARBA00053552"/>
    </source>
</evidence>
<keyword evidence="10" id="KW-1185">Reference proteome</keyword>
<feature type="compositionally biased region" description="Basic and acidic residues" evidence="6">
    <location>
        <begin position="323"/>
        <end position="340"/>
    </location>
</feature>
<dbReference type="OrthoDB" id="2018246at2759"/>
<dbReference type="Pfam" id="PF03127">
    <property type="entry name" value="GAT"/>
    <property type="match status" value="1"/>
</dbReference>
<feature type="domain" description="GAT" evidence="8">
    <location>
        <begin position="182"/>
        <end position="307"/>
    </location>
</feature>
<evidence type="ECO:0000256" key="3">
    <source>
        <dbReference type="ARBA" id="ARBA00022927"/>
    </source>
</evidence>
<evidence type="ECO:0000256" key="1">
    <source>
        <dbReference type="ARBA" id="ARBA00004601"/>
    </source>
</evidence>
<keyword evidence="3" id="KW-0653">Protein transport</keyword>
<evidence type="ECO:0000259" key="7">
    <source>
        <dbReference type="PROSITE" id="PS50179"/>
    </source>
</evidence>
<sequence length="389" mass="44394">MMNILMRPPNPMDDIVERACNAALYEPNLALNMEICDIINTKKKNYPRHAAIAIVNKINNRNPTVNLLALSLLDHCVKNCGYPFHLQISTKEFLNELVRRFPSQPPLGYNPVESKILDLIEQWNCTLCENSRHKEDFKNIYEIRKLLKFRGYRFPKLSKEVIAVMNPNSGLKTEEELEEEDQTANAAKLDELLRRGTPADLEAANDLMKIMAGYDREAIPDYKKQVSDDLQKIEEKAMELNNRLGENVKPHELSQPDIQELVASCKAAQPKIQVWVTETENEERIAYLLSLNDTLNVVLKKYENIKNGKEVGEEFIEAPSDAVKHQKEQQEQIEKQKEEENQAPLIDFDSDPIEMPQNNASINAPSSSNNNLSLLDDLDGLNLSVKSKL</sequence>
<dbReference type="PROSITE" id="PS50179">
    <property type="entry name" value="VHS"/>
    <property type="match status" value="1"/>
</dbReference>
<name>A0A1Y1V258_9FUNG</name>
<dbReference type="Gene3D" id="1.20.5.170">
    <property type="match status" value="1"/>
</dbReference>
<evidence type="ECO:0000256" key="6">
    <source>
        <dbReference type="SAM" id="MobiDB-lite"/>
    </source>
</evidence>
<dbReference type="SUPFAM" id="SSF48464">
    <property type="entry name" value="ENTH/VHS domain"/>
    <property type="match status" value="1"/>
</dbReference>
<organism evidence="9 10">
    <name type="scientific">Piromyces finnis</name>
    <dbReference type="NCBI Taxonomy" id="1754191"/>
    <lineage>
        <taxon>Eukaryota</taxon>
        <taxon>Fungi</taxon>
        <taxon>Fungi incertae sedis</taxon>
        <taxon>Chytridiomycota</taxon>
        <taxon>Chytridiomycota incertae sedis</taxon>
        <taxon>Neocallimastigomycetes</taxon>
        <taxon>Neocallimastigales</taxon>
        <taxon>Neocallimastigaceae</taxon>
        <taxon>Piromyces</taxon>
    </lineage>
</organism>
<dbReference type="Pfam" id="PF00790">
    <property type="entry name" value="VHS"/>
    <property type="match status" value="1"/>
</dbReference>
<feature type="region of interest" description="Disordered" evidence="6">
    <location>
        <begin position="323"/>
        <end position="371"/>
    </location>
</feature>